<dbReference type="PRINTS" id="PR01415">
    <property type="entry name" value="ANKYRIN"/>
</dbReference>
<dbReference type="AlphaFoldDB" id="A0A4R9KCJ0"/>
<feature type="repeat" description="ANK" evidence="3">
    <location>
        <begin position="175"/>
        <end position="208"/>
    </location>
</feature>
<dbReference type="OrthoDB" id="5622506at2"/>
<dbReference type="Pfam" id="PF00023">
    <property type="entry name" value="Ank"/>
    <property type="match status" value="1"/>
</dbReference>
<reference evidence="4" key="1">
    <citation type="journal article" date="2019" name="PLoS Negl. Trop. Dis.">
        <title>Revisiting the worldwide diversity of Leptospira species in the environment.</title>
        <authorList>
            <person name="Vincent A.T."/>
            <person name="Schiettekatte O."/>
            <person name="Bourhy P."/>
            <person name="Veyrier F.J."/>
            <person name="Picardeau M."/>
        </authorList>
    </citation>
    <scope>NUCLEOTIDE SEQUENCE [LARGE SCALE GENOMIC DNA]</scope>
    <source>
        <strain evidence="4">201702455</strain>
    </source>
</reference>
<sequence length="226" mass="24137">MDHPSLFFGGPIPLSSDIFQMIAAGHKPQVLYALRENPGLASKQNPEGITPVLFALYYGKEDIVNSYIALGIPLNLFEAAALGEEGRVRELVEPNPGIAHSYSSDGWTPLHLASHFGRLSIIKYLIEKGADIHAQSKSKLSIGNTALHSAVASWRADAVALLLENGADPNFTQDGGFSPLHIAASRQGSEEIVSLLLQKGANPDLKTEDGKTAREIAAERGVAFSA</sequence>
<dbReference type="SUPFAM" id="SSF48403">
    <property type="entry name" value="Ankyrin repeat"/>
    <property type="match status" value="1"/>
</dbReference>
<dbReference type="PROSITE" id="PS50297">
    <property type="entry name" value="ANK_REP_REGION"/>
    <property type="match status" value="3"/>
</dbReference>
<gene>
    <name evidence="4" type="ORF">EHQ64_01990</name>
</gene>
<dbReference type="Gene3D" id="1.25.40.20">
    <property type="entry name" value="Ankyrin repeat-containing domain"/>
    <property type="match status" value="1"/>
</dbReference>
<dbReference type="RefSeq" id="WP_135647835.1">
    <property type="nucleotide sequence ID" value="NZ_RQGF01000007.1"/>
</dbReference>
<dbReference type="SMART" id="SM00248">
    <property type="entry name" value="ANK"/>
    <property type="match status" value="4"/>
</dbReference>
<dbReference type="Pfam" id="PF12796">
    <property type="entry name" value="Ank_2"/>
    <property type="match status" value="1"/>
</dbReference>
<dbReference type="PANTHER" id="PTHR24198:SF165">
    <property type="entry name" value="ANKYRIN REPEAT-CONTAINING PROTEIN-RELATED"/>
    <property type="match status" value="1"/>
</dbReference>
<keyword evidence="1" id="KW-0677">Repeat</keyword>
<organism evidence="4 5">
    <name type="scientific">Leptospira sarikeiensis</name>
    <dbReference type="NCBI Taxonomy" id="2484943"/>
    <lineage>
        <taxon>Bacteria</taxon>
        <taxon>Pseudomonadati</taxon>
        <taxon>Spirochaetota</taxon>
        <taxon>Spirochaetia</taxon>
        <taxon>Leptospirales</taxon>
        <taxon>Leptospiraceae</taxon>
        <taxon>Leptospira</taxon>
    </lineage>
</organism>
<dbReference type="PROSITE" id="PS50088">
    <property type="entry name" value="ANK_REPEAT"/>
    <property type="match status" value="3"/>
</dbReference>
<accession>A0A4R9KCJ0</accession>
<proteinExistence type="predicted"/>
<dbReference type="PANTHER" id="PTHR24198">
    <property type="entry name" value="ANKYRIN REPEAT AND PROTEIN KINASE DOMAIN-CONTAINING PROTEIN"/>
    <property type="match status" value="1"/>
</dbReference>
<dbReference type="InterPro" id="IPR036770">
    <property type="entry name" value="Ankyrin_rpt-contain_sf"/>
</dbReference>
<comment type="caution">
    <text evidence="4">The sequence shown here is derived from an EMBL/GenBank/DDBJ whole genome shotgun (WGS) entry which is preliminary data.</text>
</comment>
<name>A0A4R9KCJ0_9LEPT</name>
<evidence type="ECO:0000256" key="1">
    <source>
        <dbReference type="ARBA" id="ARBA00022737"/>
    </source>
</evidence>
<dbReference type="InterPro" id="IPR002110">
    <property type="entry name" value="Ankyrin_rpt"/>
</dbReference>
<dbReference type="EMBL" id="RQGF01000007">
    <property type="protein sequence ID" value="TGL64642.1"/>
    <property type="molecule type" value="Genomic_DNA"/>
</dbReference>
<evidence type="ECO:0000256" key="3">
    <source>
        <dbReference type="PROSITE-ProRule" id="PRU00023"/>
    </source>
</evidence>
<keyword evidence="5" id="KW-1185">Reference proteome</keyword>
<evidence type="ECO:0000313" key="5">
    <source>
        <dbReference type="Proteomes" id="UP000297762"/>
    </source>
</evidence>
<feature type="repeat" description="ANK" evidence="3">
    <location>
        <begin position="142"/>
        <end position="174"/>
    </location>
</feature>
<feature type="repeat" description="ANK" evidence="3">
    <location>
        <begin position="105"/>
        <end position="137"/>
    </location>
</feature>
<evidence type="ECO:0000256" key="2">
    <source>
        <dbReference type="ARBA" id="ARBA00023043"/>
    </source>
</evidence>
<evidence type="ECO:0000313" key="4">
    <source>
        <dbReference type="EMBL" id="TGL64642.1"/>
    </source>
</evidence>
<keyword evidence="2 3" id="KW-0040">ANK repeat</keyword>
<protein>
    <submittedName>
        <fullName evidence="4">Ankyrin repeat domain-containing protein</fullName>
    </submittedName>
</protein>
<dbReference type="Proteomes" id="UP000297762">
    <property type="component" value="Unassembled WGS sequence"/>
</dbReference>